<dbReference type="EMBL" id="UAUU01000002">
    <property type="protein sequence ID" value="SPZ83859.1"/>
    <property type="molecule type" value="Genomic_DNA"/>
</dbReference>
<dbReference type="InterPro" id="IPR004365">
    <property type="entry name" value="NA-bd_OB_tRNA"/>
</dbReference>
<dbReference type="PANTHER" id="PTHR22594">
    <property type="entry name" value="ASPARTYL/LYSYL-TRNA SYNTHETASE"/>
    <property type="match status" value="1"/>
</dbReference>
<dbReference type="Proteomes" id="UP000251241">
    <property type="component" value="Unassembled WGS sequence"/>
</dbReference>
<keyword evidence="2 8" id="KW-0436">Ligase</keyword>
<dbReference type="Gene3D" id="3.30.930.10">
    <property type="entry name" value="Bira Bifunctional Protein, Domain 2"/>
    <property type="match status" value="1"/>
</dbReference>
<gene>
    <name evidence="8" type="primary">aspS_1</name>
    <name evidence="8" type="ORF">NCTC11343_00378</name>
</gene>
<dbReference type="InterPro" id="IPR012340">
    <property type="entry name" value="NA-bd_OB-fold"/>
</dbReference>
<sequence length="457" mass="51712">MHRTHTCGELTLADLGKTVTLSGWVQKSRDLGGMTFIDVRDRYGITQLTFNADDDASLRASARELGREYVIKVTGEVIERSNKNAKISTGDIEIKVSNLEILNAAKLPPFTIEDETDGGDDIRMKFRYLDLRRNPVRENLILRHKTSQEVRRYLDSQNFLEVETPYLIKSTPEGARDFVVPSRMNPGEFYALPQSPQTFKQLLMVSGFDRYFQIVKCFRDEDLRADRQPEFTQIDCEMSFVEQEDVLNIFEGLAKHIFKTIKGIDLGTVPRMTYADAMRLYGSDKPDIRFGMQFVELNDVAKGKGFPVFDAAELVVGINAENCAHYTRKQLDALTDFIKRPQIGATGLVYARVNEDGSVKSSVDKFFTPEQLSAIAEAFHAKPGDLLLIMAGGTDKVRKQLNELRLEVASQLGSATKKPLLHYGLLIFHYWNGTKKVAVSMPCIIHSHLQNRKTSHF</sequence>
<keyword evidence="5" id="KW-0648">Protein biosynthesis</keyword>
<dbReference type="InterPro" id="IPR004115">
    <property type="entry name" value="GAD-like_sf"/>
</dbReference>
<dbReference type="GO" id="GO:0006422">
    <property type="term" value="P:aspartyl-tRNA aminoacylation"/>
    <property type="evidence" value="ECO:0007669"/>
    <property type="project" value="TreeGrafter"/>
</dbReference>
<dbReference type="GO" id="GO:0003676">
    <property type="term" value="F:nucleic acid binding"/>
    <property type="evidence" value="ECO:0007669"/>
    <property type="project" value="InterPro"/>
</dbReference>
<evidence type="ECO:0000313" key="8">
    <source>
        <dbReference type="EMBL" id="SPZ83859.1"/>
    </source>
</evidence>
<dbReference type="NCBIfam" id="TIGR00459">
    <property type="entry name" value="aspS_bact"/>
    <property type="match status" value="1"/>
</dbReference>
<organism evidence="8 9">
    <name type="scientific">Sphingobacterium multivorum</name>
    <dbReference type="NCBI Taxonomy" id="28454"/>
    <lineage>
        <taxon>Bacteria</taxon>
        <taxon>Pseudomonadati</taxon>
        <taxon>Bacteroidota</taxon>
        <taxon>Sphingobacteriia</taxon>
        <taxon>Sphingobacteriales</taxon>
        <taxon>Sphingobacteriaceae</taxon>
        <taxon>Sphingobacterium</taxon>
    </lineage>
</organism>
<dbReference type="Pfam" id="PF02938">
    <property type="entry name" value="GAD"/>
    <property type="match status" value="1"/>
</dbReference>
<keyword evidence="6" id="KW-0030">Aminoacyl-tRNA synthetase</keyword>
<evidence type="ECO:0000256" key="1">
    <source>
        <dbReference type="ARBA" id="ARBA00006303"/>
    </source>
</evidence>
<name>A0A2X2KN75_SPHMU</name>
<dbReference type="InterPro" id="IPR045864">
    <property type="entry name" value="aa-tRNA-synth_II/BPL/LPL"/>
</dbReference>
<dbReference type="EC" id="6.1.1.12" evidence="8"/>
<evidence type="ECO:0000256" key="4">
    <source>
        <dbReference type="ARBA" id="ARBA00022840"/>
    </source>
</evidence>
<dbReference type="SUPFAM" id="SSF55681">
    <property type="entry name" value="Class II aaRS and biotin synthetases"/>
    <property type="match status" value="1"/>
</dbReference>
<dbReference type="AlphaFoldDB" id="A0A2X2KN75"/>
<keyword evidence="3" id="KW-0547">Nucleotide-binding</keyword>
<dbReference type="GO" id="GO:0005737">
    <property type="term" value="C:cytoplasm"/>
    <property type="evidence" value="ECO:0007669"/>
    <property type="project" value="InterPro"/>
</dbReference>
<dbReference type="SUPFAM" id="SSF50249">
    <property type="entry name" value="Nucleic acid-binding proteins"/>
    <property type="match status" value="1"/>
</dbReference>
<dbReference type="PROSITE" id="PS50862">
    <property type="entry name" value="AA_TRNA_LIGASE_II"/>
    <property type="match status" value="1"/>
</dbReference>
<dbReference type="GO" id="GO:0004815">
    <property type="term" value="F:aspartate-tRNA ligase activity"/>
    <property type="evidence" value="ECO:0007669"/>
    <property type="project" value="UniProtKB-EC"/>
</dbReference>
<dbReference type="InterPro" id="IPR047089">
    <property type="entry name" value="Asp-tRNA-ligase_1_N"/>
</dbReference>
<evidence type="ECO:0000256" key="5">
    <source>
        <dbReference type="ARBA" id="ARBA00022917"/>
    </source>
</evidence>
<accession>A0A2X2KN75</accession>
<dbReference type="InterPro" id="IPR004524">
    <property type="entry name" value="Asp-tRNA-ligase_1"/>
</dbReference>
<dbReference type="CDD" id="cd04317">
    <property type="entry name" value="EcAspRS_like_N"/>
    <property type="match status" value="1"/>
</dbReference>
<comment type="similarity">
    <text evidence="1">Belongs to the class-II aminoacyl-tRNA synthetase family. Type 1 subfamily.</text>
</comment>
<dbReference type="InterPro" id="IPR006195">
    <property type="entry name" value="aa-tRNA-synth_II"/>
</dbReference>
<evidence type="ECO:0000313" key="9">
    <source>
        <dbReference type="Proteomes" id="UP000251241"/>
    </source>
</evidence>
<dbReference type="NCBIfam" id="NF001750">
    <property type="entry name" value="PRK00476.1"/>
    <property type="match status" value="1"/>
</dbReference>
<protein>
    <submittedName>
        <fullName evidence="8">Aspartate--tRNA ligase</fullName>
        <ecNumber evidence="8">6.1.1.12</ecNumber>
    </submittedName>
</protein>
<evidence type="ECO:0000256" key="2">
    <source>
        <dbReference type="ARBA" id="ARBA00022598"/>
    </source>
</evidence>
<dbReference type="Gene3D" id="2.40.50.140">
    <property type="entry name" value="Nucleic acid-binding proteins"/>
    <property type="match status" value="1"/>
</dbReference>
<dbReference type="Pfam" id="PF01336">
    <property type="entry name" value="tRNA_anti-codon"/>
    <property type="match status" value="1"/>
</dbReference>
<dbReference type="InterPro" id="IPR029351">
    <property type="entry name" value="GAD_dom"/>
</dbReference>
<evidence type="ECO:0000259" key="7">
    <source>
        <dbReference type="PROSITE" id="PS50862"/>
    </source>
</evidence>
<feature type="domain" description="Aminoacyl-transfer RNA synthetases class-II family profile" evidence="7">
    <location>
        <begin position="148"/>
        <end position="332"/>
    </location>
</feature>
<dbReference type="GO" id="GO:0005524">
    <property type="term" value="F:ATP binding"/>
    <property type="evidence" value="ECO:0007669"/>
    <property type="project" value="UniProtKB-KW"/>
</dbReference>
<evidence type="ECO:0000256" key="6">
    <source>
        <dbReference type="ARBA" id="ARBA00023146"/>
    </source>
</evidence>
<dbReference type="Pfam" id="PF00152">
    <property type="entry name" value="tRNA-synt_2"/>
    <property type="match status" value="1"/>
</dbReference>
<dbReference type="InterPro" id="IPR002312">
    <property type="entry name" value="Asp/Asn-tRNA-synth_IIb"/>
</dbReference>
<dbReference type="Gene3D" id="3.30.1360.30">
    <property type="entry name" value="GAD-like domain"/>
    <property type="match status" value="1"/>
</dbReference>
<keyword evidence="4" id="KW-0067">ATP-binding</keyword>
<reference evidence="8 9" key="1">
    <citation type="submission" date="2018-06" db="EMBL/GenBank/DDBJ databases">
        <authorList>
            <consortium name="Pathogen Informatics"/>
            <person name="Doyle S."/>
        </authorList>
    </citation>
    <scope>NUCLEOTIDE SEQUENCE [LARGE SCALE GENOMIC DNA]</scope>
    <source>
        <strain evidence="8 9">NCTC11343</strain>
    </source>
</reference>
<evidence type="ECO:0000256" key="3">
    <source>
        <dbReference type="ARBA" id="ARBA00022741"/>
    </source>
</evidence>
<dbReference type="PANTHER" id="PTHR22594:SF5">
    <property type="entry name" value="ASPARTATE--TRNA LIGASE, MITOCHONDRIAL"/>
    <property type="match status" value="1"/>
</dbReference>
<dbReference type="InterPro" id="IPR004364">
    <property type="entry name" value="Aa-tRNA-synt_II"/>
</dbReference>
<dbReference type="PRINTS" id="PR01042">
    <property type="entry name" value="TRNASYNTHASP"/>
</dbReference>
<proteinExistence type="inferred from homology"/>